<proteinExistence type="predicted"/>
<dbReference type="PROSITE" id="PS51257">
    <property type="entry name" value="PROKAR_LIPOPROTEIN"/>
    <property type="match status" value="1"/>
</dbReference>
<dbReference type="InterPro" id="IPR032710">
    <property type="entry name" value="NTF2-like_dom_sf"/>
</dbReference>
<dbReference type="Pfam" id="PF13474">
    <property type="entry name" value="SnoaL_3"/>
    <property type="match status" value="1"/>
</dbReference>
<name>A0A538S7B7_UNCEI</name>
<accession>A0A538S7B7</accession>
<dbReference type="AlphaFoldDB" id="A0A538S7B7"/>
<dbReference type="Proteomes" id="UP000320184">
    <property type="component" value="Unassembled WGS sequence"/>
</dbReference>
<dbReference type="Gene3D" id="3.10.450.50">
    <property type="match status" value="1"/>
</dbReference>
<comment type="caution">
    <text evidence="2">The sequence shown here is derived from an EMBL/GenBank/DDBJ whole genome shotgun (WGS) entry which is preliminary data.</text>
</comment>
<evidence type="ECO:0000313" key="2">
    <source>
        <dbReference type="EMBL" id="TMQ47265.1"/>
    </source>
</evidence>
<evidence type="ECO:0000313" key="3">
    <source>
        <dbReference type="Proteomes" id="UP000320184"/>
    </source>
</evidence>
<protein>
    <recommendedName>
        <fullName evidence="1">SnoaL-like domain-containing protein</fullName>
    </recommendedName>
</protein>
<sequence>MRNSMLLFLALAVVGACEPPQQTLTEADRRAVADTVKRIVTGVFAAASRRDAAGLVSGFAADPDAHPIVWNGVAQPTIERLRATADSFYGAIAGLESSASGEIGTMVLAPDAAAAEVPFTFTITTKSGKRVPGQGVATALLRKRAGAWKIVHWHESEQHFDAVMQQVFGPRH</sequence>
<dbReference type="SUPFAM" id="SSF54427">
    <property type="entry name" value="NTF2-like"/>
    <property type="match status" value="1"/>
</dbReference>
<gene>
    <name evidence="2" type="ORF">E6K73_13940</name>
</gene>
<dbReference type="EMBL" id="VBOT01000192">
    <property type="protein sequence ID" value="TMQ47265.1"/>
    <property type="molecule type" value="Genomic_DNA"/>
</dbReference>
<reference evidence="2 3" key="1">
    <citation type="journal article" date="2019" name="Nat. Microbiol.">
        <title>Mediterranean grassland soil C-N compound turnover is dependent on rainfall and depth, and is mediated by genomically divergent microorganisms.</title>
        <authorList>
            <person name="Diamond S."/>
            <person name="Andeer P.F."/>
            <person name="Li Z."/>
            <person name="Crits-Christoph A."/>
            <person name="Burstein D."/>
            <person name="Anantharaman K."/>
            <person name="Lane K.R."/>
            <person name="Thomas B.C."/>
            <person name="Pan C."/>
            <person name="Northen T.R."/>
            <person name="Banfield J.F."/>
        </authorList>
    </citation>
    <scope>NUCLEOTIDE SEQUENCE [LARGE SCALE GENOMIC DNA]</scope>
    <source>
        <strain evidence="2">WS_3</strain>
    </source>
</reference>
<organism evidence="2 3">
    <name type="scientific">Eiseniibacteriota bacterium</name>
    <dbReference type="NCBI Taxonomy" id="2212470"/>
    <lineage>
        <taxon>Bacteria</taxon>
        <taxon>Candidatus Eiseniibacteriota</taxon>
    </lineage>
</organism>
<feature type="domain" description="SnoaL-like" evidence="1">
    <location>
        <begin position="36"/>
        <end position="156"/>
    </location>
</feature>
<dbReference type="InterPro" id="IPR037401">
    <property type="entry name" value="SnoaL-like"/>
</dbReference>
<evidence type="ECO:0000259" key="1">
    <source>
        <dbReference type="Pfam" id="PF13474"/>
    </source>
</evidence>